<evidence type="ECO:0000313" key="1">
    <source>
        <dbReference type="EMBL" id="GIY48163.1"/>
    </source>
</evidence>
<dbReference type="Proteomes" id="UP001054837">
    <property type="component" value="Unassembled WGS sequence"/>
</dbReference>
<proteinExistence type="predicted"/>
<name>A0AAV4TNH9_9ARAC</name>
<dbReference type="EMBL" id="BPLQ01010066">
    <property type="protein sequence ID" value="GIY48163.1"/>
    <property type="molecule type" value="Genomic_DNA"/>
</dbReference>
<protein>
    <submittedName>
        <fullName evidence="1">Uncharacterized protein</fullName>
    </submittedName>
</protein>
<sequence length="116" mass="13165">MKFLNIVNNSPVAQSVTFHSKNIPPSQSFPLRRLKYRDVPKSPHITFEDKVEGEREKKKLKVVPFPVRVSAARALCQKSALRTWVVELLSGINGVCRWHGNGKNTGSNGYLYSRRT</sequence>
<comment type="caution">
    <text evidence="1">The sequence shown here is derived from an EMBL/GenBank/DDBJ whole genome shotgun (WGS) entry which is preliminary data.</text>
</comment>
<organism evidence="1 2">
    <name type="scientific">Caerostris darwini</name>
    <dbReference type="NCBI Taxonomy" id="1538125"/>
    <lineage>
        <taxon>Eukaryota</taxon>
        <taxon>Metazoa</taxon>
        <taxon>Ecdysozoa</taxon>
        <taxon>Arthropoda</taxon>
        <taxon>Chelicerata</taxon>
        <taxon>Arachnida</taxon>
        <taxon>Araneae</taxon>
        <taxon>Araneomorphae</taxon>
        <taxon>Entelegynae</taxon>
        <taxon>Araneoidea</taxon>
        <taxon>Araneidae</taxon>
        <taxon>Caerostris</taxon>
    </lineage>
</organism>
<gene>
    <name evidence="1" type="ORF">CDAR_590521</name>
</gene>
<evidence type="ECO:0000313" key="2">
    <source>
        <dbReference type="Proteomes" id="UP001054837"/>
    </source>
</evidence>
<keyword evidence="2" id="KW-1185">Reference proteome</keyword>
<reference evidence="1 2" key="1">
    <citation type="submission" date="2021-06" db="EMBL/GenBank/DDBJ databases">
        <title>Caerostris darwini draft genome.</title>
        <authorList>
            <person name="Kono N."/>
            <person name="Arakawa K."/>
        </authorList>
    </citation>
    <scope>NUCLEOTIDE SEQUENCE [LARGE SCALE GENOMIC DNA]</scope>
</reference>
<accession>A0AAV4TNH9</accession>
<dbReference type="AlphaFoldDB" id="A0AAV4TNH9"/>